<comment type="caution">
    <text evidence="2">The sequence shown here is derived from an EMBL/GenBank/DDBJ whole genome shotgun (WGS) entry which is preliminary data.</text>
</comment>
<evidence type="ECO:0000313" key="4">
    <source>
        <dbReference type="Proteomes" id="UP001457282"/>
    </source>
</evidence>
<organism evidence="2 4">
    <name type="scientific">Rubus argutus</name>
    <name type="common">Southern blackberry</name>
    <dbReference type="NCBI Taxonomy" id="59490"/>
    <lineage>
        <taxon>Eukaryota</taxon>
        <taxon>Viridiplantae</taxon>
        <taxon>Streptophyta</taxon>
        <taxon>Embryophyta</taxon>
        <taxon>Tracheophyta</taxon>
        <taxon>Spermatophyta</taxon>
        <taxon>Magnoliopsida</taxon>
        <taxon>eudicotyledons</taxon>
        <taxon>Gunneridae</taxon>
        <taxon>Pentapetalae</taxon>
        <taxon>rosids</taxon>
        <taxon>fabids</taxon>
        <taxon>Rosales</taxon>
        <taxon>Rosaceae</taxon>
        <taxon>Rosoideae</taxon>
        <taxon>Rosoideae incertae sedis</taxon>
        <taxon>Rubus</taxon>
    </lineage>
</organism>
<name>A0AAW1VLL1_RUBAR</name>
<dbReference type="Proteomes" id="UP001457282">
    <property type="component" value="Unassembled WGS sequence"/>
</dbReference>
<feature type="compositionally biased region" description="Pro residues" evidence="1">
    <location>
        <begin position="1"/>
        <end position="13"/>
    </location>
</feature>
<protein>
    <submittedName>
        <fullName evidence="2">Uncharacterized protein</fullName>
    </submittedName>
</protein>
<evidence type="ECO:0000313" key="3">
    <source>
        <dbReference type="EMBL" id="KAK9922564.1"/>
    </source>
</evidence>
<feature type="compositionally biased region" description="Basic residues" evidence="1">
    <location>
        <begin position="36"/>
        <end position="50"/>
    </location>
</feature>
<reference evidence="2 4" key="1">
    <citation type="journal article" date="2023" name="G3 (Bethesda)">
        <title>A chromosome-length genome assembly and annotation of blackberry (Rubus argutus, cv. 'Hillquist').</title>
        <authorList>
            <person name="Bruna T."/>
            <person name="Aryal R."/>
            <person name="Dudchenko O."/>
            <person name="Sargent D.J."/>
            <person name="Mead D."/>
            <person name="Buti M."/>
            <person name="Cavallini A."/>
            <person name="Hytonen T."/>
            <person name="Andres J."/>
            <person name="Pham M."/>
            <person name="Weisz D."/>
            <person name="Mascagni F."/>
            <person name="Usai G."/>
            <person name="Natali L."/>
            <person name="Bassil N."/>
            <person name="Fernandez G.E."/>
            <person name="Lomsadze A."/>
            <person name="Armour M."/>
            <person name="Olukolu B."/>
            <person name="Poorten T."/>
            <person name="Britton C."/>
            <person name="Davik J."/>
            <person name="Ashrafi H."/>
            <person name="Aiden E.L."/>
            <person name="Borodovsky M."/>
            <person name="Worthington M."/>
        </authorList>
    </citation>
    <scope>NUCLEOTIDE SEQUENCE [LARGE SCALE GENOMIC DNA]</scope>
    <source>
        <strain evidence="2">PI 553951</strain>
    </source>
</reference>
<feature type="region of interest" description="Disordered" evidence="1">
    <location>
        <begin position="1"/>
        <end position="21"/>
    </location>
</feature>
<keyword evidence="4" id="KW-1185">Reference proteome</keyword>
<feature type="region of interest" description="Disordered" evidence="1">
    <location>
        <begin position="34"/>
        <end position="63"/>
    </location>
</feature>
<dbReference type="EMBL" id="JBEDUW010000006">
    <property type="protein sequence ID" value="KAK9922564.1"/>
    <property type="molecule type" value="Genomic_DNA"/>
</dbReference>
<evidence type="ECO:0000313" key="2">
    <source>
        <dbReference type="EMBL" id="KAK9905421.1"/>
    </source>
</evidence>
<gene>
    <name evidence="2" type="ORF">M0R45_000174</name>
    <name evidence="3" type="ORF">M0R45_031025</name>
</gene>
<accession>A0AAW1VLL1</accession>
<dbReference type="AlphaFoldDB" id="A0AAW1VLL1"/>
<evidence type="ECO:0000256" key="1">
    <source>
        <dbReference type="SAM" id="MobiDB-lite"/>
    </source>
</evidence>
<sequence>MCPHGPPSVPSPPSKVCSFSPSLSPSFEPNFLNYSHRNHHNNYHHHHHDHIPKGPSPYIQSIPTISEPSRLGLITERLSMSPSRRAVEEWEEI</sequence>
<dbReference type="EMBL" id="JBEDUW010000123">
    <property type="protein sequence ID" value="KAK9905421.1"/>
    <property type="molecule type" value="Genomic_DNA"/>
</dbReference>
<proteinExistence type="predicted"/>